<protein>
    <recommendedName>
        <fullName evidence="3">Protein NO VEIN C-terminal domain-containing protein</fullName>
    </recommendedName>
</protein>
<dbReference type="EMBL" id="NIZV01000181">
    <property type="protein sequence ID" value="RSM02003.1"/>
    <property type="molecule type" value="Genomic_DNA"/>
</dbReference>
<dbReference type="AlphaFoldDB" id="A0A428TIZ0"/>
<keyword evidence="2" id="KW-1185">Reference proteome</keyword>
<organism evidence="1 2">
    <name type="scientific">Fusarium ambrosium</name>
    <dbReference type="NCBI Taxonomy" id="131363"/>
    <lineage>
        <taxon>Eukaryota</taxon>
        <taxon>Fungi</taxon>
        <taxon>Dikarya</taxon>
        <taxon>Ascomycota</taxon>
        <taxon>Pezizomycotina</taxon>
        <taxon>Sordariomycetes</taxon>
        <taxon>Hypocreomycetidae</taxon>
        <taxon>Hypocreales</taxon>
        <taxon>Nectriaceae</taxon>
        <taxon>Fusarium</taxon>
        <taxon>Fusarium solani species complex</taxon>
    </lineage>
</organism>
<dbReference type="InterPro" id="IPR036890">
    <property type="entry name" value="HATPase_C_sf"/>
</dbReference>
<proteinExistence type="predicted"/>
<evidence type="ECO:0008006" key="3">
    <source>
        <dbReference type="Google" id="ProtNLM"/>
    </source>
</evidence>
<comment type="caution">
    <text evidence="1">The sequence shown here is derived from an EMBL/GenBank/DDBJ whole genome shotgun (WGS) entry which is preliminary data.</text>
</comment>
<dbReference type="PANTHER" id="PTHR32387:SF0">
    <property type="entry name" value="PROTEIN NO VEIN"/>
    <property type="match status" value="1"/>
</dbReference>
<sequence length="984" mass="112156">MNYAPIPDVFTARRLVEELWSENTVNGTVTKQNSPFGRVIENALTVLSRHLYDKETHFLLELIQNAEDNTYNHNVTPSLSFTYKPGSLRVDCNETGFTESNVRAICKIGESTKAGHGRSARYVGEKGIGFKSIFKITSESEFPEPIRPGYTSFYLRLSGDSNEDRIAHDIQHLDPTMLLFLRRLREINLNVMLIDGKMWTRTLRREDVWTPDGFTTYLHRGPTMSNYIIVKHFVSKLPEDKDRLGVVESEISLAFPPLHETSDGHTHAVYAFLPIRDYGFKVGHFTLSPSFELELIYGKFLLQGDFLLTANREDILDNAWNRALLEACADAFRSTGEPLKATVVYIYERIQADYMNNKKEIRKSFMQKPLIYTSLYSSESDPKMCWITGKECLEKNLDIVKEYESSTTLFRNVLGTGTNAIERRVQSLRAITEDTSLDDIVASFVEMDRLIQALGSQRFKAASEKLNKWFPVFPILKNWNDNEYDELAPLNPPFPPWFIADREHLRDSFCGSVNILAISPRDISSIQIFLEALDLQPRVLSTIVKVESHPLGKPKLHAPYTKSLRRKATFITALIPKQRDGRDTLVEGVFRVEVNIAAEIAQKYTFEYGGRSFSGAEGPGEVALSERSGRLQVFMTRENISATVPPPELGNQICDRYGIVNPSHRNLIHFALGEDSPRRLASTFAREGIHALDPPLGVSDNEFSALSRDEFLDTRATDGEDETQDGGKDKFESKFKYIPTKFLDEIDEEDRRLPLQYFKWSERILFRNTSCDPGTDYRTVLRQEPAHGQYAAEVLTSVFLQQELGSSYKPDDHWTSPQRYKAGYCKFPHPVASYATFTIANREASRKFSDVLAQRGFQDARSWAWANSDPAYHLDMAVSSGGPTSDFSWTSQQFERMRAFRTDRQQKVGWRLKDVHVLVRVSNVFTSPNLDLFVDSWRLFSSESSAVTITITITYNFSKLGPVRGLIKTIFLDRILQYAPQLDG</sequence>
<gene>
    <name evidence="1" type="ORF">CDV31_011086</name>
</gene>
<evidence type="ECO:0000313" key="2">
    <source>
        <dbReference type="Proteomes" id="UP000288429"/>
    </source>
</evidence>
<evidence type="ECO:0000313" key="1">
    <source>
        <dbReference type="EMBL" id="RSM02003.1"/>
    </source>
</evidence>
<name>A0A428TIZ0_9HYPO</name>
<dbReference type="PANTHER" id="PTHR32387">
    <property type="entry name" value="WU:FJ29H11"/>
    <property type="match status" value="1"/>
</dbReference>
<dbReference type="SUPFAM" id="SSF55874">
    <property type="entry name" value="ATPase domain of HSP90 chaperone/DNA topoisomerase II/histidine kinase"/>
    <property type="match status" value="1"/>
</dbReference>
<dbReference type="NCBIfam" id="NF047352">
    <property type="entry name" value="P_loop_sacsin"/>
    <property type="match status" value="1"/>
</dbReference>
<dbReference type="InterPro" id="IPR052957">
    <property type="entry name" value="Auxin_embryo_med"/>
</dbReference>
<dbReference type="Proteomes" id="UP000288429">
    <property type="component" value="Unassembled WGS sequence"/>
</dbReference>
<dbReference type="Gene3D" id="3.30.565.10">
    <property type="entry name" value="Histidine kinase-like ATPase, C-terminal domain"/>
    <property type="match status" value="1"/>
</dbReference>
<reference evidence="1 2" key="1">
    <citation type="submission" date="2017-06" db="EMBL/GenBank/DDBJ databases">
        <title>Cmopartive genomic analysis of Ambrosia Fusariam Clade fungi.</title>
        <authorList>
            <person name="Stajich J.E."/>
            <person name="Carrillo J."/>
            <person name="Kijimoto T."/>
            <person name="Eskalen A."/>
            <person name="O'Donnell K."/>
            <person name="Kasson M."/>
        </authorList>
    </citation>
    <scope>NUCLEOTIDE SEQUENCE [LARGE SCALE GENOMIC DNA]</scope>
    <source>
        <strain evidence="1 2">NRRL 20438</strain>
    </source>
</reference>
<accession>A0A428TIZ0</accession>